<reference evidence="2 3" key="1">
    <citation type="submission" date="2018-05" db="EMBL/GenBank/DDBJ databases">
        <title>Genomic Encyclopedia of Type Strains, Phase IV (KMG-IV): sequencing the most valuable type-strain genomes for metagenomic binning, comparative biology and taxonomic classification.</title>
        <authorList>
            <person name="Goeker M."/>
        </authorList>
    </citation>
    <scope>NUCLEOTIDE SEQUENCE [LARGE SCALE GENOMIC DNA]</scope>
    <source>
        <strain evidence="2 3">DSM 18773</strain>
    </source>
</reference>
<keyword evidence="1" id="KW-0472">Membrane</keyword>
<accession>A0A316D6D5</accession>
<dbReference type="EMBL" id="QGGL01000012">
    <property type="protein sequence ID" value="PWK10233.1"/>
    <property type="molecule type" value="Genomic_DNA"/>
</dbReference>
<keyword evidence="3" id="KW-1185">Reference proteome</keyword>
<evidence type="ECO:0000313" key="2">
    <source>
        <dbReference type="EMBL" id="PWK10233.1"/>
    </source>
</evidence>
<name>A0A316D6D5_9BACL</name>
<evidence type="ECO:0000313" key="3">
    <source>
        <dbReference type="Proteomes" id="UP000245634"/>
    </source>
</evidence>
<feature type="transmembrane region" description="Helical" evidence="1">
    <location>
        <begin position="67"/>
        <end position="86"/>
    </location>
</feature>
<keyword evidence="1" id="KW-0812">Transmembrane</keyword>
<sequence length="93" mass="10480">MLTGWMLYTMWGVLGLIGLNWLVDMYRALVGKTFTWSTLTDVLGSMMTTVLPMLILAYLMALDPTGWIVLIAYYLAGLGLVLHNLCSLKKKMF</sequence>
<dbReference type="Proteomes" id="UP000245634">
    <property type="component" value="Unassembled WGS sequence"/>
</dbReference>
<dbReference type="OrthoDB" id="2875589at2"/>
<feature type="transmembrane region" description="Helical" evidence="1">
    <location>
        <begin position="6"/>
        <end position="26"/>
    </location>
</feature>
<protein>
    <submittedName>
        <fullName evidence="2">Uncharacterized protein</fullName>
    </submittedName>
</protein>
<dbReference type="RefSeq" id="WP_109689969.1">
    <property type="nucleotide sequence ID" value="NZ_QGGL01000012.1"/>
</dbReference>
<keyword evidence="1" id="KW-1133">Transmembrane helix</keyword>
<gene>
    <name evidence="2" type="ORF">C7459_11254</name>
</gene>
<evidence type="ECO:0000256" key="1">
    <source>
        <dbReference type="SAM" id="Phobius"/>
    </source>
</evidence>
<comment type="caution">
    <text evidence="2">The sequence shown here is derived from an EMBL/GenBank/DDBJ whole genome shotgun (WGS) entry which is preliminary data.</text>
</comment>
<dbReference type="AlphaFoldDB" id="A0A316D6D5"/>
<organism evidence="2 3">
    <name type="scientific">Tumebacillus permanentifrigoris</name>
    <dbReference type="NCBI Taxonomy" id="378543"/>
    <lineage>
        <taxon>Bacteria</taxon>
        <taxon>Bacillati</taxon>
        <taxon>Bacillota</taxon>
        <taxon>Bacilli</taxon>
        <taxon>Bacillales</taxon>
        <taxon>Alicyclobacillaceae</taxon>
        <taxon>Tumebacillus</taxon>
    </lineage>
</organism>
<feature type="transmembrane region" description="Helical" evidence="1">
    <location>
        <begin position="38"/>
        <end position="61"/>
    </location>
</feature>
<proteinExistence type="predicted"/>